<protein>
    <submittedName>
        <fullName evidence="1">Uncharacterized protein</fullName>
    </submittedName>
</protein>
<sequence length="54" mass="6352">MNNKKRAGNRFRLSFTVERMINLMKTFKFVPAVYKGEKNENGKKEQWSSNINGN</sequence>
<organism evidence="1 2">
    <name type="scientific">Bacillus norwichensis</name>
    <dbReference type="NCBI Taxonomy" id="2762217"/>
    <lineage>
        <taxon>Bacteria</taxon>
        <taxon>Bacillati</taxon>
        <taxon>Bacillota</taxon>
        <taxon>Bacilli</taxon>
        <taxon>Bacillales</taxon>
        <taxon>Bacillaceae</taxon>
        <taxon>Bacillus</taxon>
    </lineage>
</organism>
<dbReference type="RefSeq" id="WP_191809586.1">
    <property type="nucleotide sequence ID" value="NZ_JACSPV010000002.1"/>
</dbReference>
<gene>
    <name evidence="1" type="ORF">H9631_02050</name>
</gene>
<evidence type="ECO:0000313" key="2">
    <source>
        <dbReference type="Proteomes" id="UP000648182"/>
    </source>
</evidence>
<comment type="caution">
    <text evidence="1">The sequence shown here is derived from an EMBL/GenBank/DDBJ whole genome shotgun (WGS) entry which is preliminary data.</text>
</comment>
<keyword evidence="2" id="KW-1185">Reference proteome</keyword>
<dbReference type="EMBL" id="JACSPV010000002">
    <property type="protein sequence ID" value="MBD8003851.1"/>
    <property type="molecule type" value="Genomic_DNA"/>
</dbReference>
<evidence type="ECO:0000313" key="1">
    <source>
        <dbReference type="EMBL" id="MBD8003851.1"/>
    </source>
</evidence>
<proteinExistence type="predicted"/>
<dbReference type="Proteomes" id="UP000648182">
    <property type="component" value="Unassembled WGS sequence"/>
</dbReference>
<name>A0ABR8VGX7_9BACI</name>
<reference evidence="1 2" key="1">
    <citation type="submission" date="2020-08" db="EMBL/GenBank/DDBJ databases">
        <title>A Genomic Blueprint of the Chicken Gut Microbiome.</title>
        <authorList>
            <person name="Gilroy R."/>
            <person name="Ravi A."/>
            <person name="Getino M."/>
            <person name="Pursley I."/>
            <person name="Horton D.L."/>
            <person name="Alikhan N.-F."/>
            <person name="Baker D."/>
            <person name="Gharbi K."/>
            <person name="Hall N."/>
            <person name="Watson M."/>
            <person name="Adriaenssens E.M."/>
            <person name="Foster-Nyarko E."/>
            <person name="Jarju S."/>
            <person name="Secka A."/>
            <person name="Antonio M."/>
            <person name="Oren A."/>
            <person name="Chaudhuri R."/>
            <person name="La Ragione R.M."/>
            <person name="Hildebrand F."/>
            <person name="Pallen M.J."/>
        </authorList>
    </citation>
    <scope>NUCLEOTIDE SEQUENCE [LARGE SCALE GENOMIC DNA]</scope>
    <source>
        <strain evidence="1 2">Sa1BUA2</strain>
    </source>
</reference>
<accession>A0ABR8VGX7</accession>